<protein>
    <submittedName>
        <fullName evidence="4">Tetrahydromethanopterin S-methyltransferase subunit G</fullName>
    </submittedName>
</protein>
<keyword evidence="4" id="KW-0489">Methyltransferase</keyword>
<dbReference type="EMBL" id="JACIDY010000005">
    <property type="protein sequence ID" value="MBB3940717.1"/>
    <property type="molecule type" value="Genomic_DNA"/>
</dbReference>
<accession>A0A7W6C1E7</accession>
<keyword evidence="5" id="KW-1185">Reference proteome</keyword>
<evidence type="ECO:0000313" key="5">
    <source>
        <dbReference type="Proteomes" id="UP000561459"/>
    </source>
</evidence>
<keyword evidence="3" id="KW-0812">Transmembrane</keyword>
<dbReference type="Proteomes" id="UP000561459">
    <property type="component" value="Unassembled WGS sequence"/>
</dbReference>
<reference evidence="4 5" key="1">
    <citation type="submission" date="2020-08" db="EMBL/GenBank/DDBJ databases">
        <title>Genomic Encyclopedia of Type Strains, Phase IV (KMG-IV): sequencing the most valuable type-strain genomes for metagenomic binning, comparative biology and taxonomic classification.</title>
        <authorList>
            <person name="Goeker M."/>
        </authorList>
    </citation>
    <scope>NUCLEOTIDE SEQUENCE [LARGE SCALE GENOMIC DNA]</scope>
    <source>
        <strain evidence="4 5">DSM 27568</strain>
    </source>
</reference>
<keyword evidence="3" id="KW-1133">Transmembrane helix</keyword>
<evidence type="ECO:0000256" key="3">
    <source>
        <dbReference type="SAM" id="Phobius"/>
    </source>
</evidence>
<evidence type="ECO:0000256" key="2">
    <source>
        <dbReference type="SAM" id="MobiDB-lite"/>
    </source>
</evidence>
<dbReference type="GO" id="GO:0032259">
    <property type="term" value="P:methylation"/>
    <property type="evidence" value="ECO:0007669"/>
    <property type="project" value="UniProtKB-KW"/>
</dbReference>
<keyword evidence="1" id="KW-0175">Coiled coil</keyword>
<evidence type="ECO:0000256" key="1">
    <source>
        <dbReference type="SAM" id="Coils"/>
    </source>
</evidence>
<sequence>MPEATNIGDHPSFKGVSSLNTPTGGGTFDGMEARLAKLEAQMEHVHKDLAKLAVLPVDVATIKERLVHLPTKDEARNTLDSALDRAGAKTQRGVGLIIGIGGLLITGVSLLIKFYAG</sequence>
<feature type="region of interest" description="Disordered" evidence="2">
    <location>
        <begin position="1"/>
        <end position="25"/>
    </location>
</feature>
<feature type="transmembrane region" description="Helical" evidence="3">
    <location>
        <begin position="94"/>
        <end position="116"/>
    </location>
</feature>
<keyword evidence="3" id="KW-0472">Membrane</keyword>
<proteinExistence type="predicted"/>
<dbReference type="RefSeq" id="WP_183617303.1">
    <property type="nucleotide sequence ID" value="NZ_JACIDY010000005.1"/>
</dbReference>
<evidence type="ECO:0000313" key="4">
    <source>
        <dbReference type="EMBL" id="MBB3940717.1"/>
    </source>
</evidence>
<feature type="coiled-coil region" evidence="1">
    <location>
        <begin position="28"/>
        <end position="55"/>
    </location>
</feature>
<dbReference type="GO" id="GO:0008168">
    <property type="term" value="F:methyltransferase activity"/>
    <property type="evidence" value="ECO:0007669"/>
    <property type="project" value="UniProtKB-KW"/>
</dbReference>
<keyword evidence="4" id="KW-0808">Transferase</keyword>
<name>A0A7W6C1E7_9SPHN</name>
<gene>
    <name evidence="4" type="ORF">GGR39_002374</name>
</gene>
<organism evidence="4 5">
    <name type="scientific">Novosphingobium fluoreni</name>
    <dbReference type="NCBI Taxonomy" id="1391222"/>
    <lineage>
        <taxon>Bacteria</taxon>
        <taxon>Pseudomonadati</taxon>
        <taxon>Pseudomonadota</taxon>
        <taxon>Alphaproteobacteria</taxon>
        <taxon>Sphingomonadales</taxon>
        <taxon>Sphingomonadaceae</taxon>
        <taxon>Novosphingobium</taxon>
    </lineage>
</organism>
<dbReference type="AlphaFoldDB" id="A0A7W6C1E7"/>
<comment type="caution">
    <text evidence="4">The sequence shown here is derived from an EMBL/GenBank/DDBJ whole genome shotgun (WGS) entry which is preliminary data.</text>
</comment>